<proteinExistence type="predicted"/>
<dbReference type="KEGG" id="goq:ACH46_12020"/>
<feature type="domain" description="Transcription regulator PadR N-terminal" evidence="1">
    <location>
        <begin position="25"/>
        <end position="99"/>
    </location>
</feature>
<dbReference type="Pfam" id="PF03551">
    <property type="entry name" value="PadR"/>
    <property type="match status" value="1"/>
</dbReference>
<dbReference type="RefSeq" id="WP_062393116.1">
    <property type="nucleotide sequence ID" value="NZ_CP011853.1"/>
</dbReference>
<dbReference type="InterPro" id="IPR036388">
    <property type="entry name" value="WH-like_DNA-bd_sf"/>
</dbReference>
<protein>
    <submittedName>
        <fullName evidence="2">PadR family transcriptional regulator</fullName>
    </submittedName>
</protein>
<reference evidence="3" key="1">
    <citation type="submission" date="2015-06" db="EMBL/GenBank/DDBJ databases">
        <title>Complete genome sequence and metabolic analysis of phthalate degradation pathway in Gordonia sp. QH-11.</title>
        <authorList>
            <person name="Jin D."/>
            <person name="Kong X."/>
            <person name="Bai Z."/>
        </authorList>
    </citation>
    <scope>NUCLEOTIDE SEQUENCE [LARGE SCALE GENOMIC DNA]</scope>
    <source>
        <strain evidence="3">QH-11</strain>
    </source>
</reference>
<dbReference type="Gene3D" id="1.10.10.10">
    <property type="entry name" value="Winged helix-like DNA-binding domain superfamily/Winged helix DNA-binding domain"/>
    <property type="match status" value="1"/>
</dbReference>
<evidence type="ECO:0000313" key="2">
    <source>
        <dbReference type="EMBL" id="ALG85076.1"/>
    </source>
</evidence>
<keyword evidence="3" id="KW-1185">Reference proteome</keyword>
<name>A0A0N9NBW1_9ACTN</name>
<sequence length="233" mass="26846">MAENESESDCEGTTYPSLPATSWAVLGMLTYGERLTGYDLKKWADWSIGYFYWSPSISQIYAELKKLEKAGFVTSEVVSEPGERGRRVYEITESGTHAVRNWSRDAPVDQPVLKHGLMLRMWMGHLNEPEHLKELVRSHIANLEALRDESRLHMENADREPAWAFSVMSLDWSMKYFQAEIDLANDLLQQIDKATETFSHVRGLDEMGNPIPNETESWRRVEDYVTHLTHDGH</sequence>
<dbReference type="EMBL" id="CP011853">
    <property type="protein sequence ID" value="ALG85076.1"/>
    <property type="molecule type" value="Genomic_DNA"/>
</dbReference>
<dbReference type="AlphaFoldDB" id="A0A0N9NBW1"/>
<dbReference type="InterPro" id="IPR005149">
    <property type="entry name" value="Tscrpt_reg_PadR_N"/>
</dbReference>
<accession>A0A0N9NBW1</accession>
<dbReference type="PANTHER" id="PTHR43252:SF2">
    <property type="entry name" value="TRANSCRIPTION REGULATOR, PADR-LIKE FAMILY"/>
    <property type="match status" value="1"/>
</dbReference>
<dbReference type="PATRIC" id="fig|1136941.3.peg.2450"/>
<dbReference type="OrthoDB" id="3746369at2"/>
<reference evidence="2 3" key="2">
    <citation type="journal article" date="2017" name="Int. J. Syst. Evol. Microbiol.">
        <title>Gordonia phthalatica sp. nov., a di-n-butyl phthalate-degrading bacterium isolated from activated sludge.</title>
        <authorList>
            <person name="Jin D."/>
            <person name="Kong X."/>
            <person name="Jia M."/>
            <person name="Yu X."/>
            <person name="Wang X."/>
            <person name="Zhuang X."/>
            <person name="Deng Y."/>
            <person name="Bai Z."/>
        </authorList>
    </citation>
    <scope>NUCLEOTIDE SEQUENCE [LARGE SCALE GENOMIC DNA]</scope>
    <source>
        <strain evidence="2 3">QH-11</strain>
    </source>
</reference>
<dbReference type="PANTHER" id="PTHR43252">
    <property type="entry name" value="TRANSCRIPTIONAL REGULATOR YQJI"/>
    <property type="match status" value="1"/>
</dbReference>
<dbReference type="STRING" id="1136941.ACH46_12020"/>
<organism evidence="2 3">
    <name type="scientific">Gordonia phthalatica</name>
    <dbReference type="NCBI Taxonomy" id="1136941"/>
    <lineage>
        <taxon>Bacteria</taxon>
        <taxon>Bacillati</taxon>
        <taxon>Actinomycetota</taxon>
        <taxon>Actinomycetes</taxon>
        <taxon>Mycobacteriales</taxon>
        <taxon>Gordoniaceae</taxon>
        <taxon>Gordonia</taxon>
    </lineage>
</organism>
<dbReference type="InterPro" id="IPR036390">
    <property type="entry name" value="WH_DNA-bd_sf"/>
</dbReference>
<gene>
    <name evidence="2" type="ORF">ACH46_12020</name>
</gene>
<dbReference type="SUPFAM" id="SSF46785">
    <property type="entry name" value="Winged helix' DNA-binding domain"/>
    <property type="match status" value="1"/>
</dbReference>
<dbReference type="Proteomes" id="UP000063789">
    <property type="component" value="Chromosome"/>
</dbReference>
<evidence type="ECO:0000259" key="1">
    <source>
        <dbReference type="Pfam" id="PF03551"/>
    </source>
</evidence>
<evidence type="ECO:0000313" key="3">
    <source>
        <dbReference type="Proteomes" id="UP000063789"/>
    </source>
</evidence>